<evidence type="ECO:0000313" key="1">
    <source>
        <dbReference type="EnsemblMetazoa" id="PPAI009959-PA"/>
    </source>
</evidence>
<dbReference type="EnsemblMetazoa" id="PPAI009959-RA">
    <property type="protein sequence ID" value="PPAI009959-PA"/>
    <property type="gene ID" value="PPAI009959"/>
</dbReference>
<accession>A0A1B0DNB4</accession>
<evidence type="ECO:0000313" key="2">
    <source>
        <dbReference type="Proteomes" id="UP000092462"/>
    </source>
</evidence>
<dbReference type="VEuPathDB" id="VectorBase:PPAPM1_001584"/>
<protein>
    <submittedName>
        <fullName evidence="1">Uncharacterized protein</fullName>
    </submittedName>
</protein>
<organism evidence="1 2">
    <name type="scientific">Phlebotomus papatasi</name>
    <name type="common">Sandfly</name>
    <dbReference type="NCBI Taxonomy" id="29031"/>
    <lineage>
        <taxon>Eukaryota</taxon>
        <taxon>Metazoa</taxon>
        <taxon>Ecdysozoa</taxon>
        <taxon>Arthropoda</taxon>
        <taxon>Hexapoda</taxon>
        <taxon>Insecta</taxon>
        <taxon>Pterygota</taxon>
        <taxon>Neoptera</taxon>
        <taxon>Endopterygota</taxon>
        <taxon>Diptera</taxon>
        <taxon>Nematocera</taxon>
        <taxon>Psychodoidea</taxon>
        <taxon>Psychodidae</taxon>
        <taxon>Phlebotomus</taxon>
        <taxon>Phlebotomus</taxon>
    </lineage>
</organism>
<proteinExistence type="predicted"/>
<keyword evidence="2" id="KW-1185">Reference proteome</keyword>
<sequence>MSRETKIIALLLVSVAICGVICRPANEESENDEKNDLETSEFFFWPKLFYWPKAAVVVKPAPVVTYDYQPVNYTYYRPVWTPYTVTVQKPVAVAVEAPAVEAAPVVAATKGVSVNVGGEQGVDLTAAEAYGYGYRRGGYGYGGYGGYRGGYGGCMYF</sequence>
<dbReference type="Proteomes" id="UP000092462">
    <property type="component" value="Unassembled WGS sequence"/>
</dbReference>
<name>A0A1B0DNB4_PHLPP</name>
<dbReference type="AlphaFoldDB" id="A0A1B0DNB4"/>
<dbReference type="EMBL" id="AJVK01007494">
    <property type="status" value="NOT_ANNOTATED_CDS"/>
    <property type="molecule type" value="Genomic_DNA"/>
</dbReference>
<reference evidence="1" key="1">
    <citation type="submission" date="2022-08" db="UniProtKB">
        <authorList>
            <consortium name="EnsemblMetazoa"/>
        </authorList>
    </citation>
    <scope>IDENTIFICATION</scope>
    <source>
        <strain evidence="1">Israel</strain>
    </source>
</reference>
<dbReference type="VEuPathDB" id="VectorBase:PPAI009959"/>